<dbReference type="InterPro" id="IPR013096">
    <property type="entry name" value="Cupin_2"/>
</dbReference>
<evidence type="ECO:0000313" key="5">
    <source>
        <dbReference type="EMBL" id="QHT58534.1"/>
    </source>
</evidence>
<dbReference type="Gene3D" id="1.10.260.40">
    <property type="entry name" value="lambda repressor-like DNA-binding domains"/>
    <property type="match status" value="1"/>
</dbReference>
<dbReference type="InterPro" id="IPR014710">
    <property type="entry name" value="RmlC-like_jellyroll"/>
</dbReference>
<proteinExistence type="predicted"/>
<evidence type="ECO:0000256" key="1">
    <source>
        <dbReference type="ARBA" id="ARBA00023015"/>
    </source>
</evidence>
<dbReference type="SMART" id="SM00530">
    <property type="entry name" value="HTH_XRE"/>
    <property type="match status" value="1"/>
</dbReference>
<accession>A0A6C0FT30</accession>
<keyword evidence="6" id="KW-1185">Reference proteome</keyword>
<gene>
    <name evidence="5" type="ORF">GXP70_00105</name>
</gene>
<dbReference type="GO" id="GO:0003677">
    <property type="term" value="F:DNA binding"/>
    <property type="evidence" value="ECO:0007669"/>
    <property type="project" value="UniProtKB-KW"/>
</dbReference>
<dbReference type="SUPFAM" id="SSF47413">
    <property type="entry name" value="lambda repressor-like DNA-binding domains"/>
    <property type="match status" value="1"/>
</dbReference>
<dbReference type="GO" id="GO:0005829">
    <property type="term" value="C:cytosol"/>
    <property type="evidence" value="ECO:0007669"/>
    <property type="project" value="TreeGrafter"/>
</dbReference>
<sequence>MEQIHIKLGKNLKGVRQARGLSLDKVAELTGVSKAMLGQIERGETSPTISTIWKIANGLRLSFTSLIEKPPAEVAVIERQDIEPLLEEDGRFRSYPMFPFDPSKKFEVYAVEMDEGSTHVSEAHSPGVEEYVMVSSGLLVIDIQDNSYHVPAGDAVRFAADQPHIYRNAGEGLLRYQAIIYYP</sequence>
<keyword evidence="2" id="KW-0238">DNA-binding</keyword>
<dbReference type="GO" id="GO:0003700">
    <property type="term" value="F:DNA-binding transcription factor activity"/>
    <property type="evidence" value="ECO:0007669"/>
    <property type="project" value="TreeGrafter"/>
</dbReference>
<dbReference type="PANTHER" id="PTHR46797:SF23">
    <property type="entry name" value="HTH-TYPE TRANSCRIPTIONAL REGULATOR SUTR"/>
    <property type="match status" value="1"/>
</dbReference>
<evidence type="ECO:0000313" key="6">
    <source>
        <dbReference type="Proteomes" id="UP000476064"/>
    </source>
</evidence>
<evidence type="ECO:0000256" key="2">
    <source>
        <dbReference type="ARBA" id="ARBA00023125"/>
    </source>
</evidence>
<feature type="domain" description="HTH cro/C1-type" evidence="4">
    <location>
        <begin position="12"/>
        <end position="66"/>
    </location>
</feature>
<keyword evidence="1" id="KW-0805">Transcription regulation</keyword>
<dbReference type="EMBL" id="CP048209">
    <property type="protein sequence ID" value="QHT58534.1"/>
    <property type="molecule type" value="Genomic_DNA"/>
</dbReference>
<dbReference type="CDD" id="cd00093">
    <property type="entry name" value="HTH_XRE"/>
    <property type="match status" value="1"/>
</dbReference>
<reference evidence="5 6" key="1">
    <citation type="submission" date="2020-01" db="EMBL/GenBank/DDBJ databases">
        <title>Paenibacillus sp. nov., isolated from tomato rhizosphere.</title>
        <authorList>
            <person name="Weon H.-Y."/>
            <person name="Lee S.A."/>
        </authorList>
    </citation>
    <scope>NUCLEOTIDE SEQUENCE [LARGE SCALE GENOMIC DNA]</scope>
    <source>
        <strain evidence="5 6">12200R-189</strain>
    </source>
</reference>
<evidence type="ECO:0000259" key="4">
    <source>
        <dbReference type="PROSITE" id="PS50943"/>
    </source>
</evidence>
<dbReference type="SUPFAM" id="SSF51182">
    <property type="entry name" value="RmlC-like cupins"/>
    <property type="match status" value="1"/>
</dbReference>
<dbReference type="InterPro" id="IPR010982">
    <property type="entry name" value="Lambda_DNA-bd_dom_sf"/>
</dbReference>
<dbReference type="PANTHER" id="PTHR46797">
    <property type="entry name" value="HTH-TYPE TRANSCRIPTIONAL REGULATOR"/>
    <property type="match status" value="1"/>
</dbReference>
<dbReference type="Proteomes" id="UP000476064">
    <property type="component" value="Chromosome"/>
</dbReference>
<dbReference type="InterPro" id="IPR050807">
    <property type="entry name" value="TransReg_Diox_bact_type"/>
</dbReference>
<dbReference type="Pfam" id="PF01381">
    <property type="entry name" value="HTH_3"/>
    <property type="match status" value="1"/>
</dbReference>
<dbReference type="KEGG" id="plyc:GXP70_00105"/>
<evidence type="ECO:0000256" key="3">
    <source>
        <dbReference type="ARBA" id="ARBA00023163"/>
    </source>
</evidence>
<protein>
    <submittedName>
        <fullName evidence="5">Helix-turn-helix domain-containing protein</fullName>
    </submittedName>
</protein>
<name>A0A6C0FT30_9BACL</name>
<keyword evidence="3" id="KW-0804">Transcription</keyword>
<dbReference type="CDD" id="cd02209">
    <property type="entry name" value="cupin_XRE_C"/>
    <property type="match status" value="1"/>
</dbReference>
<dbReference type="AlphaFoldDB" id="A0A6C0FT30"/>
<dbReference type="Pfam" id="PF07883">
    <property type="entry name" value="Cupin_2"/>
    <property type="match status" value="1"/>
</dbReference>
<dbReference type="PROSITE" id="PS50943">
    <property type="entry name" value="HTH_CROC1"/>
    <property type="match status" value="1"/>
</dbReference>
<dbReference type="RefSeq" id="WP_162354609.1">
    <property type="nucleotide sequence ID" value="NZ_CP048209.1"/>
</dbReference>
<dbReference type="InterPro" id="IPR001387">
    <property type="entry name" value="Cro/C1-type_HTH"/>
</dbReference>
<organism evidence="5 6">
    <name type="scientific">Paenibacillus lycopersici</name>
    <dbReference type="NCBI Taxonomy" id="2704462"/>
    <lineage>
        <taxon>Bacteria</taxon>
        <taxon>Bacillati</taxon>
        <taxon>Bacillota</taxon>
        <taxon>Bacilli</taxon>
        <taxon>Bacillales</taxon>
        <taxon>Paenibacillaceae</taxon>
        <taxon>Paenibacillus</taxon>
    </lineage>
</organism>
<dbReference type="Gene3D" id="2.60.120.10">
    <property type="entry name" value="Jelly Rolls"/>
    <property type="match status" value="1"/>
</dbReference>
<dbReference type="InterPro" id="IPR011051">
    <property type="entry name" value="RmlC_Cupin_sf"/>
</dbReference>